<name>A0ABN1ME05_9FLAO</name>
<dbReference type="InterPro" id="IPR011051">
    <property type="entry name" value="RmlC_Cupin_sf"/>
</dbReference>
<dbReference type="Pfam" id="PF12833">
    <property type="entry name" value="HTH_18"/>
    <property type="match status" value="1"/>
</dbReference>
<reference evidence="5 6" key="1">
    <citation type="journal article" date="2019" name="Int. J. Syst. Evol. Microbiol.">
        <title>The Global Catalogue of Microorganisms (GCM) 10K type strain sequencing project: providing services to taxonomists for standard genome sequencing and annotation.</title>
        <authorList>
            <consortium name="The Broad Institute Genomics Platform"/>
            <consortium name="The Broad Institute Genome Sequencing Center for Infectious Disease"/>
            <person name="Wu L."/>
            <person name="Ma J."/>
        </authorList>
    </citation>
    <scope>NUCLEOTIDE SEQUENCE [LARGE SCALE GENOMIC DNA]</scope>
    <source>
        <strain evidence="5 6">JCM 16082</strain>
    </source>
</reference>
<dbReference type="PANTHER" id="PTHR43280">
    <property type="entry name" value="ARAC-FAMILY TRANSCRIPTIONAL REGULATOR"/>
    <property type="match status" value="1"/>
</dbReference>
<dbReference type="Proteomes" id="UP001500507">
    <property type="component" value="Unassembled WGS sequence"/>
</dbReference>
<evidence type="ECO:0000259" key="4">
    <source>
        <dbReference type="PROSITE" id="PS01124"/>
    </source>
</evidence>
<dbReference type="InterPro" id="IPR018060">
    <property type="entry name" value="HTH_AraC"/>
</dbReference>
<dbReference type="SUPFAM" id="SSF51182">
    <property type="entry name" value="RmlC-like cupins"/>
    <property type="match status" value="1"/>
</dbReference>
<dbReference type="SUPFAM" id="SSF46689">
    <property type="entry name" value="Homeodomain-like"/>
    <property type="match status" value="2"/>
</dbReference>
<keyword evidence="1" id="KW-0805">Transcription regulation</keyword>
<gene>
    <name evidence="5" type="ORF">GCM10009117_04830</name>
</gene>
<dbReference type="InterPro" id="IPR003313">
    <property type="entry name" value="AraC-bd"/>
</dbReference>
<dbReference type="RefSeq" id="WP_343763344.1">
    <property type="nucleotide sequence ID" value="NZ_BAAAFG010000002.1"/>
</dbReference>
<protein>
    <submittedName>
        <fullName evidence="5">AraC family transcriptional regulator</fullName>
    </submittedName>
</protein>
<evidence type="ECO:0000313" key="6">
    <source>
        <dbReference type="Proteomes" id="UP001500507"/>
    </source>
</evidence>
<keyword evidence="6" id="KW-1185">Reference proteome</keyword>
<accession>A0ABN1ME05</accession>
<organism evidence="5 6">
    <name type="scientific">Gangjinia marincola</name>
    <dbReference type="NCBI Taxonomy" id="578463"/>
    <lineage>
        <taxon>Bacteria</taxon>
        <taxon>Pseudomonadati</taxon>
        <taxon>Bacteroidota</taxon>
        <taxon>Flavobacteriia</taxon>
        <taxon>Flavobacteriales</taxon>
        <taxon>Flavobacteriaceae</taxon>
        <taxon>Gangjinia</taxon>
    </lineage>
</organism>
<keyword evidence="3" id="KW-0804">Transcription</keyword>
<dbReference type="Pfam" id="PF02311">
    <property type="entry name" value="AraC_binding"/>
    <property type="match status" value="1"/>
</dbReference>
<proteinExistence type="predicted"/>
<dbReference type="PANTHER" id="PTHR43280:SF27">
    <property type="entry name" value="TRANSCRIPTIONAL REGULATOR MTLR"/>
    <property type="match status" value="1"/>
</dbReference>
<dbReference type="EMBL" id="BAAAFG010000002">
    <property type="protein sequence ID" value="GAA0871337.1"/>
    <property type="molecule type" value="Genomic_DNA"/>
</dbReference>
<evidence type="ECO:0000256" key="2">
    <source>
        <dbReference type="ARBA" id="ARBA00023125"/>
    </source>
</evidence>
<dbReference type="SMART" id="SM00342">
    <property type="entry name" value="HTH_ARAC"/>
    <property type="match status" value="1"/>
</dbReference>
<dbReference type="PRINTS" id="PR00032">
    <property type="entry name" value="HTHARAC"/>
</dbReference>
<dbReference type="InterPro" id="IPR009057">
    <property type="entry name" value="Homeodomain-like_sf"/>
</dbReference>
<dbReference type="PROSITE" id="PS00041">
    <property type="entry name" value="HTH_ARAC_FAMILY_1"/>
    <property type="match status" value="1"/>
</dbReference>
<sequence>MAQYKPTLESIEPNFGHSFTYARYDAYNHNENIFWHYHPEIELVYVNGGNGKRHIGSHVSYYKNGDLILIGSNLPHCGFTDSLTGNRSETVIQMKADFLGDQFFSIPEMKQIATLFEKAQGGMAFRGASKDRIGAKIEALQDESEFNRLLGILSILNDLGQSDEFAILNANGLAIQTVAGDNDRIEKVFNYVHEHYREEISLEEIAGLVSMTPPSFCRYFKKTTNKTFVQFVNECRLVQASKLLTEQRLSITDICFESGFNNFSHFAKSFKKFTGQTPSAYRGTLKRVLQ</sequence>
<keyword evidence="2" id="KW-0238">DNA-binding</keyword>
<dbReference type="InterPro" id="IPR014710">
    <property type="entry name" value="RmlC-like_jellyroll"/>
</dbReference>
<evidence type="ECO:0000313" key="5">
    <source>
        <dbReference type="EMBL" id="GAA0871337.1"/>
    </source>
</evidence>
<dbReference type="Gene3D" id="1.10.10.60">
    <property type="entry name" value="Homeodomain-like"/>
    <property type="match status" value="2"/>
</dbReference>
<evidence type="ECO:0000256" key="1">
    <source>
        <dbReference type="ARBA" id="ARBA00023015"/>
    </source>
</evidence>
<dbReference type="PROSITE" id="PS01124">
    <property type="entry name" value="HTH_ARAC_FAMILY_2"/>
    <property type="match status" value="1"/>
</dbReference>
<feature type="domain" description="HTH araC/xylS-type" evidence="4">
    <location>
        <begin position="186"/>
        <end position="284"/>
    </location>
</feature>
<comment type="caution">
    <text evidence="5">The sequence shown here is derived from an EMBL/GenBank/DDBJ whole genome shotgun (WGS) entry which is preliminary data.</text>
</comment>
<dbReference type="Gene3D" id="2.60.120.10">
    <property type="entry name" value="Jelly Rolls"/>
    <property type="match status" value="1"/>
</dbReference>
<evidence type="ECO:0000256" key="3">
    <source>
        <dbReference type="ARBA" id="ARBA00023163"/>
    </source>
</evidence>
<dbReference type="InterPro" id="IPR018062">
    <property type="entry name" value="HTH_AraC-typ_CS"/>
</dbReference>
<dbReference type="InterPro" id="IPR020449">
    <property type="entry name" value="Tscrpt_reg_AraC-type_HTH"/>
</dbReference>